<dbReference type="OMA" id="HVQCFIL"/>
<keyword evidence="6" id="KW-1185">Reference proteome</keyword>
<sequence>MAKGDELVNMTLPTKKKQQDDSEQFGSDIHKPLQLQRRRVWRACESCRRKKIKCDGSEPTCSQCMASGSQCTWLQTKDRAALSRHYVQELEGRLLQMETLFNQLAPVLDQIGISTNGGNLAEIQRAIPSIPAENITKAANILNNTPAQAPSAEPSPIKVEEDDVSDSFGQLAVDEYGHGRWMGGSSSMSLIQSLRQITTTPLQHQSPMEENPPESGPNKLFFPATVFFGKVRALPGPEEVEYPERELADRMVDAYFSRLHYLLPVIDKPTFMKQYVSLMDNTHDIVKHRTETAFISLVFAVFACGAPIVFPDRMDDGGMGMIYYERALILHYISHAKIQVEHVQCFTLLSSFLCAVNCLPQAWLLIGQAVRMSQDLGLHRSPRRQRNLSEVQKETHRKIFWGVYVMDRMLALSLGRPLGINDADCDVEQLVPVDDDYLPDYLMHKVAPNTRPFLMTGFILLTKLYHLAGRMLREVYSLDIVKDNGDPDKQAQLQRTVEILDTALQRWLDEIPEVFKNRSERDEHVCVGTVLLSHYYSVQMALHRNHLPVKRVQANPKLSAKSTVQAVNAARSCIHLAPSVKAVVPPSHDLAFFLQHLFSSAVILLLYAMHTPNTQAAQAAMEEAKAPLVALQSWEGVWPGAKKGRELLSELAHTAGQAMARNAMEKTPPPATVAPALAEGRRSVHISTAPPNAAAAGRAIKSRSRRNLSRDGPPSNRRLDAVSPYRNSQRARSSSRRRGLDDDELTANPLSSYYNTFPSPVSPHPSQAASPHSSPASVNLPSPAPGQQMDVGQDIPHMSMSGSFYGPPPISPSRSGSSQYEFADYGMQSIGGAQGWGNGVNGNGAGPSDGLDMFPPQSSQSGQAFNGDQYGGYNSHLTGYDDMNMGSLSTPLTAQFAEPGLPFSGLDFLRTYGNTNGSYPPARGSNADLWSSFDGAAFQYNPEMPLVYNENHTNDGPG</sequence>
<dbReference type="GeneID" id="9589301"/>
<organism evidence="6">
    <name type="scientific">Schizophyllum commune (strain H4-8 / FGSC 9210)</name>
    <name type="common">Split gill fungus</name>
    <dbReference type="NCBI Taxonomy" id="578458"/>
    <lineage>
        <taxon>Eukaryota</taxon>
        <taxon>Fungi</taxon>
        <taxon>Dikarya</taxon>
        <taxon>Basidiomycota</taxon>
        <taxon>Agaricomycotina</taxon>
        <taxon>Agaricomycetes</taxon>
        <taxon>Agaricomycetidae</taxon>
        <taxon>Agaricales</taxon>
        <taxon>Schizophyllaceae</taxon>
        <taxon>Schizophyllum</taxon>
    </lineage>
</organism>
<dbReference type="GO" id="GO:0000981">
    <property type="term" value="F:DNA-binding transcription factor activity, RNA polymerase II-specific"/>
    <property type="evidence" value="ECO:0007669"/>
    <property type="project" value="InterPro"/>
</dbReference>
<dbReference type="InterPro" id="IPR050987">
    <property type="entry name" value="AtrR-like"/>
</dbReference>
<dbReference type="GO" id="GO:0008270">
    <property type="term" value="F:zinc ion binding"/>
    <property type="evidence" value="ECO:0007669"/>
    <property type="project" value="InterPro"/>
</dbReference>
<feature type="compositionally biased region" description="Low complexity" evidence="3">
    <location>
        <begin position="764"/>
        <end position="778"/>
    </location>
</feature>
<dbReference type="CDD" id="cd00067">
    <property type="entry name" value="GAL4"/>
    <property type="match status" value="1"/>
</dbReference>
<dbReference type="InterPro" id="IPR007219">
    <property type="entry name" value="XnlR_reg_dom"/>
</dbReference>
<keyword evidence="2" id="KW-0539">Nucleus</keyword>
<dbReference type="GO" id="GO:0003677">
    <property type="term" value="F:DNA binding"/>
    <property type="evidence" value="ECO:0007669"/>
    <property type="project" value="InterPro"/>
</dbReference>
<dbReference type="PANTHER" id="PTHR46910:SF1">
    <property type="entry name" value="MISCELLANEOUS ZN(II)2CYS6 TRANSCRIPTION FACTOR (EUROFUNG)-RELATED"/>
    <property type="match status" value="1"/>
</dbReference>
<name>D8PKF7_SCHCM</name>
<gene>
    <name evidence="5" type="ORF">SCHCODRAFT_255185</name>
</gene>
<dbReference type="InParanoid" id="D8PKF7"/>
<dbReference type="Proteomes" id="UP000007431">
    <property type="component" value="Unassembled WGS sequence"/>
</dbReference>
<dbReference type="InterPro" id="IPR036864">
    <property type="entry name" value="Zn2-C6_fun-type_DNA-bd_sf"/>
</dbReference>
<feature type="region of interest" description="Disordered" evidence="3">
    <location>
        <begin position="1"/>
        <end position="29"/>
    </location>
</feature>
<dbReference type="PANTHER" id="PTHR46910">
    <property type="entry name" value="TRANSCRIPTION FACTOR PDR1"/>
    <property type="match status" value="1"/>
</dbReference>
<feature type="compositionally biased region" description="Polar residues" evidence="3">
    <location>
        <begin position="748"/>
        <end position="757"/>
    </location>
</feature>
<dbReference type="PROSITE" id="PS00463">
    <property type="entry name" value="ZN2_CY6_FUNGAL_1"/>
    <property type="match status" value="1"/>
</dbReference>
<feature type="domain" description="Zn(2)-C6 fungal-type" evidence="4">
    <location>
        <begin position="43"/>
        <end position="73"/>
    </location>
</feature>
<dbReference type="VEuPathDB" id="FungiDB:SCHCODRAFT_02688147"/>
<dbReference type="HOGENOM" id="CLU_007406_0_0_1"/>
<dbReference type="eggNOG" id="ENOG502QVZ9">
    <property type="taxonomic scope" value="Eukaryota"/>
</dbReference>
<dbReference type="OrthoDB" id="434771at2759"/>
<evidence type="ECO:0000313" key="6">
    <source>
        <dbReference type="Proteomes" id="UP000007431"/>
    </source>
</evidence>
<keyword evidence="1" id="KW-0479">Metal-binding</keyword>
<dbReference type="SMART" id="SM00066">
    <property type="entry name" value="GAL4"/>
    <property type="match status" value="1"/>
</dbReference>
<evidence type="ECO:0000256" key="2">
    <source>
        <dbReference type="ARBA" id="ARBA00023242"/>
    </source>
</evidence>
<dbReference type="Gene3D" id="4.10.240.10">
    <property type="entry name" value="Zn(2)-C6 fungal-type DNA-binding domain"/>
    <property type="match status" value="1"/>
</dbReference>
<dbReference type="EMBL" id="GL377302">
    <property type="protein sequence ID" value="EFJ01937.1"/>
    <property type="molecule type" value="Genomic_DNA"/>
</dbReference>
<dbReference type="InterPro" id="IPR001138">
    <property type="entry name" value="Zn2Cys6_DnaBD"/>
</dbReference>
<proteinExistence type="predicted"/>
<dbReference type="Pfam" id="PF00172">
    <property type="entry name" value="Zn_clus"/>
    <property type="match status" value="1"/>
</dbReference>
<dbReference type="KEGG" id="scm:SCHCO_02688147"/>
<dbReference type="PROSITE" id="PS50048">
    <property type="entry name" value="ZN2_CY6_FUNGAL_2"/>
    <property type="match status" value="1"/>
</dbReference>
<feature type="compositionally biased region" description="Low complexity" evidence="3">
    <location>
        <begin position="689"/>
        <end position="699"/>
    </location>
</feature>
<accession>D8PKF7</accession>
<reference evidence="5 6" key="1">
    <citation type="journal article" date="2010" name="Nat. Biotechnol.">
        <title>Genome sequence of the model mushroom Schizophyllum commune.</title>
        <authorList>
            <person name="Ohm R.A."/>
            <person name="de Jong J.F."/>
            <person name="Lugones L.G."/>
            <person name="Aerts A."/>
            <person name="Kothe E."/>
            <person name="Stajich J.E."/>
            <person name="de Vries R.P."/>
            <person name="Record E."/>
            <person name="Levasseur A."/>
            <person name="Baker S.E."/>
            <person name="Bartholomew K.A."/>
            <person name="Coutinho P.M."/>
            <person name="Erdmann S."/>
            <person name="Fowler T.J."/>
            <person name="Gathman A.C."/>
            <person name="Lombard V."/>
            <person name="Henrissat B."/>
            <person name="Knabe N."/>
            <person name="Kuees U."/>
            <person name="Lilly W.W."/>
            <person name="Lindquist E."/>
            <person name="Lucas S."/>
            <person name="Magnuson J.K."/>
            <person name="Piumi F."/>
            <person name="Raudaskoski M."/>
            <person name="Salamov A."/>
            <person name="Schmutz J."/>
            <person name="Schwarze F.W.M.R."/>
            <person name="vanKuyk P.A."/>
            <person name="Horton J.S."/>
            <person name="Grigoriev I.V."/>
            <person name="Woesten H.A.B."/>
        </authorList>
    </citation>
    <scope>NUCLEOTIDE SEQUENCE [LARGE SCALE GENOMIC DNA]</scope>
    <source>
        <strain evidence="6">H4-8 / FGSC 9210</strain>
    </source>
</reference>
<dbReference type="AlphaFoldDB" id="D8PKF7"/>
<evidence type="ECO:0000256" key="3">
    <source>
        <dbReference type="SAM" id="MobiDB-lite"/>
    </source>
</evidence>
<evidence type="ECO:0000313" key="5">
    <source>
        <dbReference type="EMBL" id="EFJ01937.1"/>
    </source>
</evidence>
<dbReference type="SUPFAM" id="SSF57701">
    <property type="entry name" value="Zn2/Cys6 DNA-binding domain"/>
    <property type="match status" value="1"/>
</dbReference>
<dbReference type="RefSeq" id="XP_003036839.1">
    <property type="nucleotide sequence ID" value="XM_003036793.1"/>
</dbReference>
<protein>
    <recommendedName>
        <fullName evidence="4">Zn(2)-C6 fungal-type domain-containing protein</fullName>
    </recommendedName>
</protein>
<evidence type="ECO:0000259" key="4">
    <source>
        <dbReference type="PROSITE" id="PS50048"/>
    </source>
</evidence>
<dbReference type="Pfam" id="PF04082">
    <property type="entry name" value="Fungal_trans"/>
    <property type="match status" value="1"/>
</dbReference>
<feature type="region of interest" description="Disordered" evidence="3">
    <location>
        <begin position="681"/>
        <end position="792"/>
    </location>
</feature>
<dbReference type="STRING" id="578458.D8PKF7"/>
<evidence type="ECO:0000256" key="1">
    <source>
        <dbReference type="ARBA" id="ARBA00022723"/>
    </source>
</evidence>
<dbReference type="SMART" id="SM00906">
    <property type="entry name" value="Fungal_trans"/>
    <property type="match status" value="1"/>
</dbReference>
<dbReference type="GO" id="GO:0006351">
    <property type="term" value="P:DNA-templated transcription"/>
    <property type="evidence" value="ECO:0007669"/>
    <property type="project" value="InterPro"/>
</dbReference>
<dbReference type="CDD" id="cd12148">
    <property type="entry name" value="fungal_TF_MHR"/>
    <property type="match status" value="1"/>
</dbReference>